<dbReference type="GO" id="GO:0005886">
    <property type="term" value="C:plasma membrane"/>
    <property type="evidence" value="ECO:0007669"/>
    <property type="project" value="TreeGrafter"/>
</dbReference>
<dbReference type="OrthoDB" id="73901at2759"/>
<evidence type="ECO:0000256" key="4">
    <source>
        <dbReference type="RuleBase" id="RU367022"/>
    </source>
</evidence>
<feature type="region of interest" description="Disordered" evidence="5">
    <location>
        <begin position="130"/>
        <end position="156"/>
    </location>
</feature>
<dbReference type="AlphaFoldDB" id="A0A022VNM5"/>
<accession>A0A022VNM5</accession>
<proteinExistence type="inferred from homology"/>
<comment type="subcellular location">
    <subcellularLocation>
        <location evidence="4">Membrane</location>
        <topology evidence="4">Multi-pass membrane protein</topology>
    </subcellularLocation>
</comment>
<evidence type="ECO:0000256" key="3">
    <source>
        <dbReference type="ARBA" id="ARBA00023136"/>
    </source>
</evidence>
<dbReference type="GO" id="GO:0005375">
    <property type="term" value="F:copper ion transmembrane transporter activity"/>
    <property type="evidence" value="ECO:0007669"/>
    <property type="project" value="UniProtKB-UniRule"/>
</dbReference>
<feature type="transmembrane region" description="Helical" evidence="4">
    <location>
        <begin position="218"/>
        <end position="238"/>
    </location>
</feature>
<feature type="compositionally biased region" description="Basic and acidic residues" evidence="5">
    <location>
        <begin position="146"/>
        <end position="156"/>
    </location>
</feature>
<gene>
    <name evidence="6" type="ORF">H103_08784</name>
</gene>
<feature type="compositionally biased region" description="Low complexity" evidence="5">
    <location>
        <begin position="130"/>
        <end position="144"/>
    </location>
</feature>
<dbReference type="InterPro" id="IPR007274">
    <property type="entry name" value="Cop_transporter"/>
</dbReference>
<keyword evidence="4" id="KW-0813">Transport</keyword>
<keyword evidence="1 4" id="KW-0812">Transmembrane</keyword>
<protein>
    <recommendedName>
        <fullName evidence="4">Copper transport protein</fullName>
    </recommendedName>
</protein>
<dbReference type="HOGENOM" id="CLU_090404_1_1_1"/>
<sequence length="244" mass="26718">MPNNLLILFRLPISTSRHRSLKSRADSNILHCPALIAKAPSSSRLDRMAHSHGSSDPNMAMAMVFQNIPATPLYTLNWTPRTSGAYAGTCIFLIVLGVIARVLLTAKAIMDRRFLAAARARRYVIVQGRRTSISPPGSPTSPTEPESERSSEDADEKKMGRLISAHGVEENVRVVNATAGPPVMPWRFSVDLPRAAMVTLNAGVGYLLMLAVMTMNVGYFMCILVGIFVGDLAVGRYAHRFEEH</sequence>
<dbReference type="Proteomes" id="UP000023758">
    <property type="component" value="Unassembled WGS sequence"/>
</dbReference>
<keyword evidence="4" id="KW-0187">Copper transport</keyword>
<evidence type="ECO:0000256" key="1">
    <source>
        <dbReference type="ARBA" id="ARBA00022692"/>
    </source>
</evidence>
<feature type="transmembrane region" description="Helical" evidence="4">
    <location>
        <begin position="84"/>
        <end position="104"/>
    </location>
</feature>
<organism evidence="6">
    <name type="scientific">Trichophyton rubrum CBS 288.86</name>
    <dbReference type="NCBI Taxonomy" id="1215330"/>
    <lineage>
        <taxon>Eukaryota</taxon>
        <taxon>Fungi</taxon>
        <taxon>Dikarya</taxon>
        <taxon>Ascomycota</taxon>
        <taxon>Pezizomycotina</taxon>
        <taxon>Eurotiomycetes</taxon>
        <taxon>Eurotiomycetidae</taxon>
        <taxon>Onygenales</taxon>
        <taxon>Arthrodermataceae</taxon>
        <taxon>Trichophyton</taxon>
    </lineage>
</organism>
<comment type="similarity">
    <text evidence="4">Belongs to the copper transporter (Ctr) (TC 1.A.56) family. SLC31A subfamily.</text>
</comment>
<keyword evidence="3 4" id="KW-0472">Membrane</keyword>
<name>A0A022VNM5_TRIRU</name>
<evidence type="ECO:0000313" key="6">
    <source>
        <dbReference type="EMBL" id="EZF47363.1"/>
    </source>
</evidence>
<reference evidence="6" key="1">
    <citation type="submission" date="2014-02" db="EMBL/GenBank/DDBJ databases">
        <title>The Genome Sequence of Trichophyton rubrum (morphotype fischeri) CBS 288.86.</title>
        <authorList>
            <consortium name="The Broad Institute Genomics Platform"/>
            <person name="Cuomo C.A."/>
            <person name="White T.C."/>
            <person name="Graser Y."/>
            <person name="Martinez-Rossi N."/>
            <person name="Heitman J."/>
            <person name="Young S.K."/>
            <person name="Zeng Q."/>
            <person name="Gargeya S."/>
            <person name="Abouelleil A."/>
            <person name="Alvarado L."/>
            <person name="Chapman S.B."/>
            <person name="Gainer-Dewar J."/>
            <person name="Goldberg J."/>
            <person name="Griggs A."/>
            <person name="Gujja S."/>
            <person name="Hansen M."/>
            <person name="Howarth C."/>
            <person name="Imamovic A."/>
            <person name="Larimer J."/>
            <person name="Martinez D."/>
            <person name="Murphy C."/>
            <person name="Pearson M.D."/>
            <person name="Persinoti G."/>
            <person name="Poon T."/>
            <person name="Priest M."/>
            <person name="Roberts A.D."/>
            <person name="Saif S."/>
            <person name="Shea T.D."/>
            <person name="Sykes S.N."/>
            <person name="Wortman J."/>
            <person name="Nusbaum C."/>
            <person name="Birren B."/>
        </authorList>
    </citation>
    <scope>NUCLEOTIDE SEQUENCE [LARGE SCALE GENOMIC DNA]</scope>
    <source>
        <strain evidence="6">CBS 288.86</strain>
    </source>
</reference>
<keyword evidence="4" id="KW-0406">Ion transport</keyword>
<dbReference type="Pfam" id="PF04145">
    <property type="entry name" value="Ctr"/>
    <property type="match status" value="1"/>
</dbReference>
<keyword evidence="4" id="KW-0186">Copper</keyword>
<evidence type="ECO:0000256" key="5">
    <source>
        <dbReference type="SAM" id="MobiDB-lite"/>
    </source>
</evidence>
<keyword evidence="2 4" id="KW-1133">Transmembrane helix</keyword>
<evidence type="ECO:0000256" key="2">
    <source>
        <dbReference type="ARBA" id="ARBA00022989"/>
    </source>
</evidence>
<dbReference type="PANTHER" id="PTHR12483:SF120">
    <property type="entry name" value="HIGH-AFFINITY COPPER TRANSPORTER CTRA2"/>
    <property type="match status" value="1"/>
</dbReference>
<dbReference type="PANTHER" id="PTHR12483">
    <property type="entry name" value="SOLUTE CARRIER FAMILY 31 COPPER TRANSPORTERS"/>
    <property type="match status" value="1"/>
</dbReference>
<dbReference type="EMBL" id="KK207945">
    <property type="protein sequence ID" value="EZF47363.1"/>
    <property type="molecule type" value="Genomic_DNA"/>
</dbReference>